<proteinExistence type="predicted"/>
<sequence length="233" mass="25898">MLNSTKDLRLYMPLAYMWSLTPLTSHITKSYPSVEDAIYEVTCCSRPPQLQQQASNNSSSSNPSESGAIATTSTRKIQDYDLLSAIGIEVFFRYTYKSEDETKGALPEFNATDIAKKLMNHSLFSVLSVNECLVVTIDEMELVCRISRVCVVRNSDDAILADSSSSAAVCLDEPYRGRVNVNSEFYVEAANPDVIKIVGERKLPAGELPEDAIHVTTNDDEWFPVRRILLAPC</sequence>
<organism evidence="2">
    <name type="scientific">Ditylum brightwellii</name>
    <dbReference type="NCBI Taxonomy" id="49249"/>
    <lineage>
        <taxon>Eukaryota</taxon>
        <taxon>Sar</taxon>
        <taxon>Stramenopiles</taxon>
        <taxon>Ochrophyta</taxon>
        <taxon>Bacillariophyta</taxon>
        <taxon>Mediophyceae</taxon>
        <taxon>Lithodesmiophycidae</taxon>
        <taxon>Lithodesmiales</taxon>
        <taxon>Lithodesmiaceae</taxon>
        <taxon>Ditylum</taxon>
    </lineage>
</organism>
<evidence type="ECO:0000256" key="1">
    <source>
        <dbReference type="SAM" id="MobiDB-lite"/>
    </source>
</evidence>
<feature type="region of interest" description="Disordered" evidence="1">
    <location>
        <begin position="49"/>
        <end position="70"/>
    </location>
</feature>
<protein>
    <submittedName>
        <fullName evidence="2">Uncharacterized protein</fullName>
    </submittedName>
</protein>
<feature type="compositionally biased region" description="Low complexity" evidence="1">
    <location>
        <begin position="49"/>
        <end position="66"/>
    </location>
</feature>
<name>A0A7S2EL91_9STRA</name>
<dbReference type="AlphaFoldDB" id="A0A7S2EL91"/>
<dbReference type="EMBL" id="HBGN01027748">
    <property type="protein sequence ID" value="CAD9343630.1"/>
    <property type="molecule type" value="Transcribed_RNA"/>
</dbReference>
<accession>A0A7S2EL91</accession>
<reference evidence="2" key="1">
    <citation type="submission" date="2021-01" db="EMBL/GenBank/DDBJ databases">
        <authorList>
            <person name="Corre E."/>
            <person name="Pelletier E."/>
            <person name="Niang G."/>
            <person name="Scheremetjew M."/>
            <person name="Finn R."/>
            <person name="Kale V."/>
            <person name="Holt S."/>
            <person name="Cochrane G."/>
            <person name="Meng A."/>
            <person name="Brown T."/>
            <person name="Cohen L."/>
        </authorList>
    </citation>
    <scope>NUCLEOTIDE SEQUENCE</scope>
    <source>
        <strain evidence="2">Pop2</strain>
    </source>
</reference>
<evidence type="ECO:0000313" key="2">
    <source>
        <dbReference type="EMBL" id="CAD9343630.1"/>
    </source>
</evidence>
<gene>
    <name evidence="2" type="ORF">DBRI1063_LOCUS17929</name>
</gene>